<feature type="non-terminal residue" evidence="1">
    <location>
        <position position="1"/>
    </location>
</feature>
<dbReference type="AlphaFoldDB" id="A0A0F8ZN40"/>
<evidence type="ECO:0000313" key="1">
    <source>
        <dbReference type="EMBL" id="KKK87375.1"/>
    </source>
</evidence>
<comment type="caution">
    <text evidence="1">The sequence shown here is derived from an EMBL/GenBank/DDBJ whole genome shotgun (WGS) entry which is preliminary data.</text>
</comment>
<reference evidence="1" key="1">
    <citation type="journal article" date="2015" name="Nature">
        <title>Complex archaea that bridge the gap between prokaryotes and eukaryotes.</title>
        <authorList>
            <person name="Spang A."/>
            <person name="Saw J.H."/>
            <person name="Jorgensen S.L."/>
            <person name="Zaremba-Niedzwiedzka K."/>
            <person name="Martijn J."/>
            <person name="Lind A.E."/>
            <person name="van Eijk R."/>
            <person name="Schleper C."/>
            <person name="Guy L."/>
            <person name="Ettema T.J."/>
        </authorList>
    </citation>
    <scope>NUCLEOTIDE SEQUENCE</scope>
</reference>
<organism evidence="1">
    <name type="scientific">marine sediment metagenome</name>
    <dbReference type="NCBI Taxonomy" id="412755"/>
    <lineage>
        <taxon>unclassified sequences</taxon>
        <taxon>metagenomes</taxon>
        <taxon>ecological metagenomes</taxon>
    </lineage>
</organism>
<dbReference type="EMBL" id="LAZR01050430">
    <property type="protein sequence ID" value="KKK87375.1"/>
    <property type="molecule type" value="Genomic_DNA"/>
</dbReference>
<proteinExistence type="predicted"/>
<protein>
    <submittedName>
        <fullName evidence="1">Uncharacterized protein</fullName>
    </submittedName>
</protein>
<sequence>DTRILQVYIYEFDPVTSMPAEIDPEWMWSRVS</sequence>
<accession>A0A0F8ZN40</accession>
<name>A0A0F8ZN40_9ZZZZ</name>
<gene>
    <name evidence="1" type="ORF">LCGC14_2753840</name>
</gene>